<name>A0A3P7LIF2_DIBLA</name>
<sequence length="351" mass="38674">MDVTFFKALACSLLGSDPDPSAQAATADLARNICAALCKTLQKIPKVSGIPSSVYRSFEALTRYLVLPLLVVISSPGLDTLIPSSAWALTYLLQATDSLQNFFPSPRPSLFVWPQRLMLLEHLLECSKNSTSAEDIEDLHFDALYPLFKLLAQSPIDVALPEDTCARLRSIMKQFIDFLASFAAYVPTKIGAQFFYHCLQTLQDSTLLPVSHQFLGALHHITSHDRGCIVTLDVLTHLGPLAGGISNLELSSSAQAHITACLAEIFTILCSSFPSSVSQKVMLSANEQHQRSGPAFLWLLMSSHCLFFWSSAFSLSVGLRPWRFAKRWSVSFPGNGKLVSLTAFWLERFIG</sequence>
<dbReference type="Proteomes" id="UP000281553">
    <property type="component" value="Unassembled WGS sequence"/>
</dbReference>
<accession>A0A3P7LIF2</accession>
<gene>
    <name evidence="1" type="ORF">DILT_LOCUS7508</name>
</gene>
<reference evidence="1 2" key="1">
    <citation type="submission" date="2018-11" db="EMBL/GenBank/DDBJ databases">
        <authorList>
            <consortium name="Pathogen Informatics"/>
        </authorList>
    </citation>
    <scope>NUCLEOTIDE SEQUENCE [LARGE SCALE GENOMIC DNA]</scope>
</reference>
<evidence type="ECO:0000313" key="1">
    <source>
        <dbReference type="EMBL" id="VDN11677.1"/>
    </source>
</evidence>
<proteinExistence type="predicted"/>
<organism evidence="1 2">
    <name type="scientific">Dibothriocephalus latus</name>
    <name type="common">Fish tapeworm</name>
    <name type="synonym">Diphyllobothrium latum</name>
    <dbReference type="NCBI Taxonomy" id="60516"/>
    <lineage>
        <taxon>Eukaryota</taxon>
        <taxon>Metazoa</taxon>
        <taxon>Spiralia</taxon>
        <taxon>Lophotrochozoa</taxon>
        <taxon>Platyhelminthes</taxon>
        <taxon>Cestoda</taxon>
        <taxon>Eucestoda</taxon>
        <taxon>Diphyllobothriidea</taxon>
        <taxon>Diphyllobothriidae</taxon>
        <taxon>Dibothriocephalus</taxon>
    </lineage>
</organism>
<protein>
    <submittedName>
        <fullName evidence="1">Uncharacterized protein</fullName>
    </submittedName>
</protein>
<keyword evidence="2" id="KW-1185">Reference proteome</keyword>
<dbReference type="EMBL" id="UYRU01052009">
    <property type="protein sequence ID" value="VDN11677.1"/>
    <property type="molecule type" value="Genomic_DNA"/>
</dbReference>
<dbReference type="AlphaFoldDB" id="A0A3P7LIF2"/>
<dbReference type="OrthoDB" id="10374989at2759"/>
<evidence type="ECO:0000313" key="2">
    <source>
        <dbReference type="Proteomes" id="UP000281553"/>
    </source>
</evidence>